<proteinExistence type="predicted"/>
<name>A0A0S4JPC5_BODSA</name>
<reference evidence="3" key="1">
    <citation type="submission" date="2015-09" db="EMBL/GenBank/DDBJ databases">
        <authorList>
            <consortium name="Pathogen Informatics"/>
        </authorList>
    </citation>
    <scope>NUCLEOTIDE SEQUENCE [LARGE SCALE GENOMIC DNA]</scope>
    <source>
        <strain evidence="3">Lake Konstanz</strain>
    </source>
</reference>
<gene>
    <name evidence="2" type="ORF">BSAL_42550</name>
</gene>
<protein>
    <submittedName>
        <fullName evidence="2">Membrane-associated protein, putative</fullName>
    </submittedName>
</protein>
<sequence length="854" mass="96221">MVFPTCMRLQVLIPLCIFSVFVFVTMQMNGGLHEKSSHALLEAIPSSDTTFTFENHDHQDTRERVTARHHHGKKWWPFRYVHPQLEAHMVMGSAVRAPDALCELMVLGHPLCDYFLTDPEQHPVRHPEGAMVECIEANGGLEAWDAVVQTQCTQSTFWRGLVAKAKADGAVWGRNRSAIDALKATLMDPVMRVHVGPMPTRYVPVSERTYSPVAPPLVCAPPDFETSDCVAEWLEKKKLRPPFDGPRAASRAAPGGRVKVFDWFPVTPGYYPFFKPQYFRKFKKRPRYAAMAKDEYVTSIIQRLSYFAWTHGRGGPDCMRHYEILAAGGVPYFPDIGVYPPWVLSHLPKALLKRVHRLRGVSHIGSVEDILRPADVAFYNESEVPRWRVRLWRAQRKELMRRLEVSFSGKRRALATQNGDNRALAQLPDALAALWDDCFAPLDDRALSGAVIEFVWRWSVFRGVVIDERLWRDVLTRSPEGLYPGHRNESHDAERLERCIAAAVATESPEIPSGVSSVLSGTTAEWAEWFVLQLVEEFHDEGLVPLFEMIAPTAVFTKIANGFFFRTSKDRAFNFFDRGTIKWDASPSFDDEYHALAAELHAHTKEFLTTASVASHFLRTLGREDARSVLFFGNANCDYMTFSLWHGLLELGLNVSAVPHVNRGSVQTRYGPMPLAARDNRSSVLVRDFGPEGAIVPGTSASLFGGEEYNSWRESLNVSLDDVYGKNFMVGKRIPKHPLITEEDACESIRAQTRRIQSLTSANSSNSIDDVTDDVDVVVLTSRHTLATFQSYPCSRDVRELLAAVRNMPSLSSSDPRNNVVVAFVDGFDSLSTQSALTFFREGIHVFAREPKCW</sequence>
<dbReference type="AlphaFoldDB" id="A0A0S4JPC5"/>
<dbReference type="EMBL" id="CYKH01002150">
    <property type="protein sequence ID" value="CUG93372.1"/>
    <property type="molecule type" value="Genomic_DNA"/>
</dbReference>
<evidence type="ECO:0000256" key="1">
    <source>
        <dbReference type="SAM" id="Phobius"/>
    </source>
</evidence>
<keyword evidence="1" id="KW-1133">Transmembrane helix</keyword>
<dbReference type="Proteomes" id="UP000051952">
    <property type="component" value="Unassembled WGS sequence"/>
</dbReference>
<dbReference type="VEuPathDB" id="TriTrypDB:BSAL_42550"/>
<keyword evidence="3" id="KW-1185">Reference proteome</keyword>
<feature type="transmembrane region" description="Helical" evidence="1">
    <location>
        <begin position="12"/>
        <end position="32"/>
    </location>
</feature>
<dbReference type="OrthoDB" id="410397at2759"/>
<organism evidence="2 3">
    <name type="scientific">Bodo saltans</name>
    <name type="common">Flagellated protozoan</name>
    <dbReference type="NCBI Taxonomy" id="75058"/>
    <lineage>
        <taxon>Eukaryota</taxon>
        <taxon>Discoba</taxon>
        <taxon>Euglenozoa</taxon>
        <taxon>Kinetoplastea</taxon>
        <taxon>Metakinetoplastina</taxon>
        <taxon>Eubodonida</taxon>
        <taxon>Bodonidae</taxon>
        <taxon>Bodo</taxon>
    </lineage>
</organism>
<keyword evidence="1" id="KW-0472">Membrane</keyword>
<evidence type="ECO:0000313" key="3">
    <source>
        <dbReference type="Proteomes" id="UP000051952"/>
    </source>
</evidence>
<keyword evidence="1" id="KW-0812">Transmembrane</keyword>
<accession>A0A0S4JPC5</accession>
<evidence type="ECO:0000313" key="2">
    <source>
        <dbReference type="EMBL" id="CUG93372.1"/>
    </source>
</evidence>